<dbReference type="Pfam" id="PF00932">
    <property type="entry name" value="LTD"/>
    <property type="match status" value="1"/>
</dbReference>
<proteinExistence type="predicted"/>
<feature type="region of interest" description="Disordered" evidence="2">
    <location>
        <begin position="1067"/>
        <end position="1087"/>
    </location>
</feature>
<dbReference type="Gene3D" id="2.60.40.1260">
    <property type="entry name" value="Lamin Tail domain"/>
    <property type="match status" value="1"/>
</dbReference>
<dbReference type="EMBL" id="AP027370">
    <property type="protein sequence ID" value="BDY12697.1"/>
    <property type="molecule type" value="Genomic_DNA"/>
</dbReference>
<name>A0ABM8FMK7_9BACT</name>
<dbReference type="SUPFAM" id="SSF74853">
    <property type="entry name" value="Lamin A/C globular tail domain"/>
    <property type="match status" value="1"/>
</dbReference>
<dbReference type="InterPro" id="IPR036415">
    <property type="entry name" value="Lamin_tail_dom_sf"/>
</dbReference>
<dbReference type="InterPro" id="IPR001322">
    <property type="entry name" value="Lamin_tail_dom"/>
</dbReference>
<dbReference type="RefSeq" id="WP_286337879.1">
    <property type="nucleotide sequence ID" value="NZ_AP027370.1"/>
</dbReference>
<protein>
    <recommendedName>
        <fullName evidence="3">LTD domain-containing protein</fullName>
    </recommendedName>
</protein>
<evidence type="ECO:0000256" key="1">
    <source>
        <dbReference type="SAM" id="Coils"/>
    </source>
</evidence>
<evidence type="ECO:0000313" key="4">
    <source>
        <dbReference type="EMBL" id="BDY12697.1"/>
    </source>
</evidence>
<dbReference type="PROSITE" id="PS51841">
    <property type="entry name" value="LTD"/>
    <property type="match status" value="1"/>
</dbReference>
<feature type="domain" description="LTD" evidence="3">
    <location>
        <begin position="1108"/>
        <end position="1212"/>
    </location>
</feature>
<accession>A0ABM8FMK7</accession>
<keyword evidence="1" id="KW-0175">Coiled coil</keyword>
<keyword evidence="5" id="KW-1185">Reference proteome</keyword>
<evidence type="ECO:0000259" key="3">
    <source>
        <dbReference type="PROSITE" id="PS51841"/>
    </source>
</evidence>
<feature type="compositionally biased region" description="Basic residues" evidence="2">
    <location>
        <begin position="1070"/>
        <end position="1080"/>
    </location>
</feature>
<evidence type="ECO:0000313" key="5">
    <source>
        <dbReference type="Proteomes" id="UP001321445"/>
    </source>
</evidence>
<feature type="coiled-coil region" evidence="1">
    <location>
        <begin position="741"/>
        <end position="811"/>
    </location>
</feature>
<gene>
    <name evidence="4" type="ORF">HCR_10090</name>
</gene>
<evidence type="ECO:0000256" key="2">
    <source>
        <dbReference type="SAM" id="MobiDB-lite"/>
    </source>
</evidence>
<reference evidence="4 5" key="1">
    <citation type="submission" date="2023-03" db="EMBL/GenBank/DDBJ databases">
        <title>Description of Hydrogenimonas sp. ISO32.</title>
        <authorList>
            <person name="Mino S."/>
            <person name="Fukazawa S."/>
            <person name="Sawabe T."/>
        </authorList>
    </citation>
    <scope>NUCLEOTIDE SEQUENCE [LARGE SCALE GENOMIC DNA]</scope>
    <source>
        <strain evidence="4 5">ISO32</strain>
    </source>
</reference>
<dbReference type="Proteomes" id="UP001321445">
    <property type="component" value="Chromosome"/>
</dbReference>
<organism evidence="4 5">
    <name type="scientific">Hydrogenimonas cancrithermarum</name>
    <dbReference type="NCBI Taxonomy" id="2993563"/>
    <lineage>
        <taxon>Bacteria</taxon>
        <taxon>Pseudomonadati</taxon>
        <taxon>Campylobacterota</taxon>
        <taxon>Epsilonproteobacteria</taxon>
        <taxon>Campylobacterales</taxon>
        <taxon>Hydrogenimonadaceae</taxon>
        <taxon>Hydrogenimonas</taxon>
    </lineage>
</organism>
<sequence>MADGNYQIFSLKDDVDTTKEWEGIEWLRANAGYEIGLGLSADAELCHGIELALGADLDAEAQAALSIFLRLAANLQLEAAAGIKLQAQLKPDLFEEFGLLANVGAYAKAQAAAGLDIGLESDQLMQLFEVEAASRMDPAEAILARKIFHRFLQQLEAKAGVWGKASFSAMAQGYCNIYGTFADPDASGFFIEAGGDVGLEVGFGADFFAAGRIKSPARFLRNVGMDIVPYLQMKLDSEYPEYASNVKIAAYAFLALGGLGFVAWQIHSAWIGAPDEKATKKALEALFDSYRIMILHAIKENITTINKTVIDAIVEALLSSDRYSTEQKSTIKASLLEIAERIEGEKFNDFAEINAIVTEAADIMDQLLPEARRNLREPLTILWCSVAILHALSDKKPDKKLKEQSLDLPDAPVMVIGELVSAMEIEEPLSTIPVSLAIDYLATRTIHETLPNDLPEEWQPLMEILTSTLHLSPGTLVSALLYARIGGNLTDTQLYGRLRDALKAFLERTEHELLTQTRLLESEDPFVKEYMRYTVLPSLHLANSFLLNQIDLLVMHSGDFDEERFRQALSVLFYRIVAKSTLTFAFMLQEHVDNEIVKALDTLIERLKEEKETPLLHLASEMSEKLSAGLVQEEQAEKATKRLLIDLFTLAKRLQGEEVWSQARKSQRRQLLETALVGKEMLPKFFESQSIEAYLEWVMECNMVPNQQTLQALNILYGEVLVDQITLLLNRLPSILSTFFLTLSTDAYEEARERLEETAEELESLVGQLRIIVENLERQVEELENVLRASLEDLSRQLNDLKNYLESDELLENALNAIHVMALKICENDLCRSAFEMAWPATEFFLSPVIEEGLILTEPLVKAAAEEASSLIDTLLDAETTLSDIETSLAAKIEKTFQDLCGGATLQYPLTPENIGKTLSALIVAGVPAFESAIQNEEELRSKRTTHEENRNRLETTHKLREDAYRTIEATILSPVNTVDRRHLYMHGAEVPLSIFIEHGTLEMVSPNGWDRILIHINGKKLKTRKSDWQEHENGILFSKTLRYPQSGLRPGLNVIECSVTNTIPSALRRGPRHMPHSGKRTGDNRRSTTFFLDPLATLPNALQVDRTLSQFEVPGKNDHLYTKEEYVTFVNRGDKPLNIGGWTLSDAKEHIFVFPEGTVVEPGATVRVVTGKGTDTATEFYIGRRAAIWNNRGDTVLLVNREGVLHSSFIY</sequence>